<feature type="compositionally biased region" description="Low complexity" evidence="1">
    <location>
        <begin position="43"/>
        <end position="64"/>
    </location>
</feature>
<dbReference type="VEuPathDB" id="TriTrypDB:ADEAN_000789800"/>
<evidence type="ECO:0000313" key="2">
    <source>
        <dbReference type="EMBL" id="CAD2220380.1"/>
    </source>
</evidence>
<proteinExistence type="predicted"/>
<evidence type="ECO:0000313" key="3">
    <source>
        <dbReference type="Proteomes" id="UP000515908"/>
    </source>
</evidence>
<organism evidence="2 3">
    <name type="scientific">Angomonas deanei</name>
    <dbReference type="NCBI Taxonomy" id="59799"/>
    <lineage>
        <taxon>Eukaryota</taxon>
        <taxon>Discoba</taxon>
        <taxon>Euglenozoa</taxon>
        <taxon>Kinetoplastea</taxon>
        <taxon>Metakinetoplastina</taxon>
        <taxon>Trypanosomatida</taxon>
        <taxon>Trypanosomatidae</taxon>
        <taxon>Strigomonadinae</taxon>
        <taxon>Angomonas</taxon>
    </lineage>
</organism>
<reference evidence="2 3" key="1">
    <citation type="submission" date="2020-08" db="EMBL/GenBank/DDBJ databases">
        <authorList>
            <person name="Newling K."/>
            <person name="Davey J."/>
            <person name="Forrester S."/>
        </authorList>
    </citation>
    <scope>NUCLEOTIDE SEQUENCE [LARGE SCALE GENOMIC DNA]</scope>
    <source>
        <strain evidence="3">Crithidia deanei Carvalho (ATCC PRA-265)</strain>
    </source>
</reference>
<gene>
    <name evidence="2" type="ORF">ADEAN_000789800</name>
</gene>
<name>A0A7G2CKG2_9TRYP</name>
<feature type="region of interest" description="Disordered" evidence="1">
    <location>
        <begin position="165"/>
        <end position="251"/>
    </location>
</feature>
<keyword evidence="3" id="KW-1185">Reference proteome</keyword>
<dbReference type="AlphaFoldDB" id="A0A7G2CKG2"/>
<feature type="compositionally biased region" description="Polar residues" evidence="1">
    <location>
        <begin position="223"/>
        <end position="251"/>
    </location>
</feature>
<evidence type="ECO:0000256" key="1">
    <source>
        <dbReference type="SAM" id="MobiDB-lite"/>
    </source>
</evidence>
<sequence>MFQSISGAPRVVEARRELEEAVDKLLLQNSGTNATSKNDETINNRTVTSKTTKKSATVSNNNNSDKTRSGPVESTRAFKSVKENLSNFHSSLLIAVESAALELQSKANHTNNNNNSAAKGRTLNLDGGEEADANALATHTTTTDTTNDNINATAVSQEEIDLHTGGMVLPPSIRPSQQKAQKMPPDTIKKRTVSKKATSRSASSANKEKKTTTSGLGKEGGKTKNNNTTSEVRPTQSAPERTTGASPTSNQNSALSKLLLTLFYVQECNQCMAKLMKKGLYREAKLLFTEATTADISTLREISELLVEADYFTLPGKKVQPSSTENENDGKTKKKKSMSVASSKVSRGGNTPAPVAEDTTPDNNDAEPIDHEEKMWERMRMKTTNVVQEPITSASDLPLALWAHTLLVEHDNNRDVCLFQEAIQQDRFADVYTKIAVSEEEKKNNLNSDALAGRIEAMFQRICKTIAAPRFKASSTLHKIHAPHDG</sequence>
<protein>
    <submittedName>
        <fullName evidence="2">Uncharacterized protein</fullName>
    </submittedName>
</protein>
<dbReference type="Proteomes" id="UP000515908">
    <property type="component" value="Chromosome 17"/>
</dbReference>
<feature type="region of interest" description="Disordered" evidence="1">
    <location>
        <begin position="316"/>
        <end position="368"/>
    </location>
</feature>
<accession>A0A7G2CKG2</accession>
<feature type="region of interest" description="Disordered" evidence="1">
    <location>
        <begin position="29"/>
        <end position="75"/>
    </location>
</feature>
<dbReference type="EMBL" id="LR877161">
    <property type="protein sequence ID" value="CAD2220380.1"/>
    <property type="molecule type" value="Genomic_DNA"/>
</dbReference>